<gene>
    <name evidence="3" type="ORF">F8377_06725</name>
</gene>
<keyword evidence="4" id="KW-1185">Reference proteome</keyword>
<protein>
    <submittedName>
        <fullName evidence="3">DUF2786 domain-containing protein</fullName>
    </submittedName>
</protein>
<dbReference type="InterPro" id="IPR024498">
    <property type="entry name" value="DUF2786"/>
</dbReference>
<evidence type="ECO:0000259" key="2">
    <source>
        <dbReference type="Pfam" id="PF23771"/>
    </source>
</evidence>
<dbReference type="EMBL" id="WBZJ01000002">
    <property type="protein sequence ID" value="KAB3520924.1"/>
    <property type="molecule type" value="Genomic_DNA"/>
</dbReference>
<proteinExistence type="predicted"/>
<comment type="caution">
    <text evidence="3">The sequence shown here is derived from an EMBL/GenBank/DDBJ whole genome shotgun (WGS) entry which is preliminary data.</text>
</comment>
<dbReference type="InterPro" id="IPR055592">
    <property type="entry name" value="DUF7168"/>
</dbReference>
<evidence type="ECO:0000259" key="1">
    <source>
        <dbReference type="Pfam" id="PF10979"/>
    </source>
</evidence>
<reference evidence="3 4" key="1">
    <citation type="submission" date="2019-10" db="EMBL/GenBank/DDBJ databases">
        <title>Corynebacterium sp novel species isolated from the respiratory tract of Marmot.</title>
        <authorList>
            <person name="Zhang G."/>
        </authorList>
    </citation>
    <scope>NUCLEOTIDE SEQUENCE [LARGE SCALE GENOMIC DNA]</scope>
    <source>
        <strain evidence="3 4">336</strain>
    </source>
</reference>
<evidence type="ECO:0000313" key="4">
    <source>
        <dbReference type="Proteomes" id="UP000436181"/>
    </source>
</evidence>
<dbReference type="Pfam" id="PF10979">
    <property type="entry name" value="DUF2786"/>
    <property type="match status" value="1"/>
</dbReference>
<organism evidence="3 4">
    <name type="scientific">Corynebacterium zhongnanshanii</name>
    <dbReference type="NCBI Taxonomy" id="2768834"/>
    <lineage>
        <taxon>Bacteria</taxon>
        <taxon>Bacillati</taxon>
        <taxon>Actinomycetota</taxon>
        <taxon>Actinomycetes</taxon>
        <taxon>Mycobacteriales</taxon>
        <taxon>Corynebacteriaceae</taxon>
        <taxon>Corynebacterium</taxon>
    </lineage>
</organism>
<feature type="domain" description="DUF2786" evidence="1">
    <location>
        <begin position="10"/>
        <end position="47"/>
    </location>
</feature>
<evidence type="ECO:0000313" key="3">
    <source>
        <dbReference type="EMBL" id="KAB3520924.1"/>
    </source>
</evidence>
<sequence length="251" mass="28623">MAALNDQGSIRDKVAKLLRQAQDRQGTPEGDVFEAKAFELMAKYGVEASQLDKGNERQAIRKDINFAGSYSDLQFRLLLSIASILHCRTVRYHQYNKRTVKRAVLFGLPHHIDRVTILFDILNPQMIAGAKDHGDQLWADAVHTRRAKRSWMLGFIEKIHSRLYDIEAQHTADYGRDGQSGDLVLLDDARAADLLAQEHFPFLKTSRFRSQSQVDPHAFTKGYKTGEMMDLGQTRVHRRRRSLTAPPPPPF</sequence>
<dbReference type="RefSeq" id="WP_151844456.1">
    <property type="nucleotide sequence ID" value="NZ_WBZJ01000002.1"/>
</dbReference>
<feature type="domain" description="DUF7168" evidence="2">
    <location>
        <begin position="77"/>
        <end position="172"/>
    </location>
</feature>
<name>A0ABQ6VDF3_9CORY</name>
<dbReference type="Proteomes" id="UP000436181">
    <property type="component" value="Unassembled WGS sequence"/>
</dbReference>
<accession>A0ABQ6VDF3</accession>
<dbReference type="Pfam" id="PF23771">
    <property type="entry name" value="DUF7168"/>
    <property type="match status" value="1"/>
</dbReference>